<evidence type="ECO:0000256" key="2">
    <source>
        <dbReference type="ARBA" id="ARBA00023125"/>
    </source>
</evidence>
<dbReference type="RefSeq" id="WP_023446877.1">
    <property type="nucleotide sequence ID" value="NZ_AOFQ01000065.1"/>
</dbReference>
<evidence type="ECO:0000313" key="7">
    <source>
        <dbReference type="Proteomes" id="UP000017822"/>
    </source>
</evidence>
<feature type="domain" description="HTH tetR-type" evidence="5">
    <location>
        <begin position="18"/>
        <end position="78"/>
    </location>
</feature>
<reference evidence="6 7" key="1">
    <citation type="submission" date="2013-07" db="EMBL/GenBank/DDBJ databases">
        <authorList>
            <person name="Schaap P.J."/>
            <person name="Mehboob F."/>
            <person name="Oosterkamp M.J."/>
            <person name="de Vos W.M."/>
            <person name="Stams A.J.M."/>
            <person name="Koehorst J.J."/>
        </authorList>
    </citation>
    <scope>NUCLEOTIDE SEQUENCE [LARGE SCALE GENOMIC DNA]</scope>
    <source>
        <strain evidence="6 7">AW-1</strain>
    </source>
</reference>
<dbReference type="InterPro" id="IPR001647">
    <property type="entry name" value="HTH_TetR"/>
</dbReference>
<gene>
    <name evidence="6" type="ORF">F753_21725</name>
</gene>
<dbReference type="PANTHER" id="PTHR47506:SF1">
    <property type="entry name" value="HTH-TYPE TRANSCRIPTIONAL REGULATOR YJDC"/>
    <property type="match status" value="1"/>
</dbReference>
<evidence type="ECO:0000259" key="5">
    <source>
        <dbReference type="PROSITE" id="PS50977"/>
    </source>
</evidence>
<accession>V4Q3P2</accession>
<keyword evidence="1" id="KW-0805">Transcription regulation</keyword>
<evidence type="ECO:0000256" key="1">
    <source>
        <dbReference type="ARBA" id="ARBA00023015"/>
    </source>
</evidence>
<dbReference type="InterPro" id="IPR023772">
    <property type="entry name" value="DNA-bd_HTH_TetR-type_CS"/>
</dbReference>
<organism evidence="6 7">
    <name type="scientific">Stutzerimonas chloritidismutans AW-1</name>
    <dbReference type="NCBI Taxonomy" id="1263865"/>
    <lineage>
        <taxon>Bacteria</taxon>
        <taxon>Pseudomonadati</taxon>
        <taxon>Pseudomonadota</taxon>
        <taxon>Gammaproteobacteria</taxon>
        <taxon>Pseudomonadales</taxon>
        <taxon>Pseudomonadaceae</taxon>
        <taxon>Stutzerimonas</taxon>
    </lineage>
</organism>
<dbReference type="PROSITE" id="PS50977">
    <property type="entry name" value="HTH_TETR_2"/>
    <property type="match status" value="1"/>
</dbReference>
<keyword evidence="3" id="KW-0804">Transcription</keyword>
<evidence type="ECO:0000256" key="4">
    <source>
        <dbReference type="PROSITE-ProRule" id="PRU00335"/>
    </source>
</evidence>
<dbReference type="Pfam" id="PF00440">
    <property type="entry name" value="TetR_N"/>
    <property type="match status" value="1"/>
</dbReference>
<dbReference type="PRINTS" id="PR00455">
    <property type="entry name" value="HTHTETR"/>
</dbReference>
<keyword evidence="2 4" id="KW-0238">DNA-binding</keyword>
<feature type="DNA-binding region" description="H-T-H motif" evidence="4">
    <location>
        <begin position="41"/>
        <end position="60"/>
    </location>
</feature>
<protein>
    <recommendedName>
        <fullName evidence="5">HTH tetR-type domain-containing protein</fullName>
    </recommendedName>
</protein>
<sequence>MTFVMGCWANRDMSRPREFDEAEVLSVAIDCFWERGYKATSVRALADKMGLTGASLYNAFGDKQTLYRRALNQYIETSFADRVRRLEGKLPPSQAIEAFFAEIIQRSLAGR</sequence>
<dbReference type="Gene3D" id="1.10.10.60">
    <property type="entry name" value="Homeodomain-like"/>
    <property type="match status" value="1"/>
</dbReference>
<name>V4Q3P2_STUCH</name>
<dbReference type="PANTHER" id="PTHR47506">
    <property type="entry name" value="TRANSCRIPTIONAL REGULATORY PROTEIN"/>
    <property type="match status" value="1"/>
</dbReference>
<dbReference type="PATRIC" id="fig|1263865.4.peg.4196"/>
<evidence type="ECO:0000256" key="3">
    <source>
        <dbReference type="ARBA" id="ARBA00023163"/>
    </source>
</evidence>
<dbReference type="InterPro" id="IPR009057">
    <property type="entry name" value="Homeodomain-like_sf"/>
</dbReference>
<dbReference type="AlphaFoldDB" id="V4Q3P2"/>
<proteinExistence type="predicted"/>
<comment type="caution">
    <text evidence="6">The sequence shown here is derived from an EMBL/GenBank/DDBJ whole genome shotgun (WGS) entry which is preliminary data.</text>
</comment>
<dbReference type="SUPFAM" id="SSF46689">
    <property type="entry name" value="Homeodomain-like"/>
    <property type="match status" value="1"/>
</dbReference>
<dbReference type="PROSITE" id="PS01081">
    <property type="entry name" value="HTH_TETR_1"/>
    <property type="match status" value="1"/>
</dbReference>
<dbReference type="GO" id="GO:0003677">
    <property type="term" value="F:DNA binding"/>
    <property type="evidence" value="ECO:0007669"/>
    <property type="project" value="UniProtKB-UniRule"/>
</dbReference>
<dbReference type="EMBL" id="AOFQ01000065">
    <property type="protein sequence ID" value="ESQ97309.1"/>
    <property type="molecule type" value="Genomic_DNA"/>
</dbReference>
<evidence type="ECO:0000313" key="6">
    <source>
        <dbReference type="EMBL" id="ESQ97309.1"/>
    </source>
</evidence>
<dbReference type="Proteomes" id="UP000017822">
    <property type="component" value="Unassembled WGS sequence"/>
</dbReference>